<feature type="site" description="Transition state stabilizer" evidence="10">
    <location>
        <position position="294"/>
    </location>
</feature>
<dbReference type="FunFam" id="1.10.390.10:FF:000001">
    <property type="entry name" value="Aminopeptidase"/>
    <property type="match status" value="1"/>
</dbReference>
<dbReference type="InterPro" id="IPR042097">
    <property type="entry name" value="Aminopeptidase_N-like_N_sf"/>
</dbReference>
<dbReference type="Gene3D" id="2.60.40.1730">
    <property type="entry name" value="tricorn interacting facor f3 domain"/>
    <property type="match status" value="1"/>
</dbReference>
<name>D8M2B3_BLAHO</name>
<dbReference type="GO" id="GO:0006508">
    <property type="term" value="P:proteolysis"/>
    <property type="evidence" value="ECO:0007669"/>
    <property type="project" value="UniProtKB-KW"/>
</dbReference>
<dbReference type="GO" id="GO:0005615">
    <property type="term" value="C:extracellular space"/>
    <property type="evidence" value="ECO:0007669"/>
    <property type="project" value="TreeGrafter"/>
</dbReference>
<keyword evidence="5" id="KW-0378">Hydrolase</keyword>
<dbReference type="GO" id="GO:0005737">
    <property type="term" value="C:cytoplasm"/>
    <property type="evidence" value="ECO:0007669"/>
    <property type="project" value="TreeGrafter"/>
</dbReference>
<evidence type="ECO:0000259" key="11">
    <source>
        <dbReference type="Pfam" id="PF01433"/>
    </source>
</evidence>
<evidence type="ECO:0000313" key="15">
    <source>
        <dbReference type="Proteomes" id="UP000008312"/>
    </source>
</evidence>
<gene>
    <name evidence="14" type="ORF">GSBLH_T00002258001</name>
</gene>
<evidence type="ECO:0000256" key="9">
    <source>
        <dbReference type="PIRSR" id="PIRSR634016-3"/>
    </source>
</evidence>
<dbReference type="InParanoid" id="D8M2B3"/>
<dbReference type="Gene3D" id="1.10.390.10">
    <property type="entry name" value="Neutral Protease Domain 2"/>
    <property type="match status" value="1"/>
</dbReference>
<dbReference type="AlphaFoldDB" id="D8M2B3"/>
<dbReference type="SUPFAM" id="SSF55486">
    <property type="entry name" value="Metalloproteases ('zincins'), catalytic domain"/>
    <property type="match status" value="1"/>
</dbReference>
<dbReference type="InterPro" id="IPR024571">
    <property type="entry name" value="ERAP1-like_C_dom"/>
</dbReference>
<dbReference type="Pfam" id="PF17900">
    <property type="entry name" value="Peptidase_M1_N"/>
    <property type="match status" value="1"/>
</dbReference>
<dbReference type="GO" id="GO:0043171">
    <property type="term" value="P:peptide catabolic process"/>
    <property type="evidence" value="ECO:0007669"/>
    <property type="project" value="TreeGrafter"/>
</dbReference>
<evidence type="ECO:0000313" key="14">
    <source>
        <dbReference type="EMBL" id="CBK22208.2"/>
    </source>
</evidence>
<dbReference type="EMBL" id="FN668648">
    <property type="protein sequence ID" value="CBK22208.2"/>
    <property type="molecule type" value="Genomic_DNA"/>
</dbReference>
<evidence type="ECO:0000256" key="6">
    <source>
        <dbReference type="ARBA" id="ARBA00022833"/>
    </source>
</evidence>
<dbReference type="Proteomes" id="UP000008312">
    <property type="component" value="Unassembled WGS sequence"/>
</dbReference>
<dbReference type="RefSeq" id="XP_012896256.1">
    <property type="nucleotide sequence ID" value="XM_013040802.1"/>
</dbReference>
<organism evidence="14">
    <name type="scientific">Blastocystis hominis</name>
    <dbReference type="NCBI Taxonomy" id="12968"/>
    <lineage>
        <taxon>Eukaryota</taxon>
        <taxon>Sar</taxon>
        <taxon>Stramenopiles</taxon>
        <taxon>Bigyra</taxon>
        <taxon>Opalozoa</taxon>
        <taxon>Opalinata</taxon>
        <taxon>Blastocystidae</taxon>
        <taxon>Blastocystis</taxon>
    </lineage>
</organism>
<evidence type="ECO:0000256" key="10">
    <source>
        <dbReference type="PIRSR" id="PIRSR634016-4"/>
    </source>
</evidence>
<dbReference type="PANTHER" id="PTHR11533">
    <property type="entry name" value="PROTEASE M1 ZINC METALLOPROTEASE"/>
    <property type="match status" value="1"/>
</dbReference>
<feature type="domain" description="ERAP1-like C-terminal" evidence="12">
    <location>
        <begin position="429"/>
        <end position="589"/>
    </location>
</feature>
<dbReference type="GO" id="GO:0042277">
    <property type="term" value="F:peptide binding"/>
    <property type="evidence" value="ECO:0007669"/>
    <property type="project" value="TreeGrafter"/>
</dbReference>
<keyword evidence="6 9" id="KW-0862">Zinc</keyword>
<keyword evidence="15" id="KW-1185">Reference proteome</keyword>
<keyword evidence="7" id="KW-0482">Metalloprotease</keyword>
<sequence length="596" mass="68112">MQGFYRSRYSVNGETRYMATTQFESTDARLAFPCWDEPALKARFRVWLTTPVGFTAVSNMPVVKKLTIEDHGEAKNVFEFDESPIMSTYLLAFVVGELDVISGYSKEGVKVSCYTPLGKSEWGEFALKVGLHAISFYADFFHVPYPLKKLDLLPIPDFAAGAMENWGCVTFREVDLLIDSKTAAIANKQRVSLVVAHEIAHMVSEILRNDDEKWFGDLVTMEWWTHLWLNEGFASYMEYVCVDALFPEWHMFTEFYNDSFCTAFYDDSLRSTHPIEVPVQTPDEIDQIFDGISYNKGSSVIHQLVSFIGTAQFRKGMEIYLNRHKFGNTCTEDLWRALGEGSGYDCEAIMKKWTQSPGYPLLILAEKDGHIVSSQQRFYSNPAEPAEPSDWEIPLAIVTPSRTEQFLYTNARSAEFDALLEERLASERWVKVNQNTLCLVQYPETMQKRLEDAVRAKELGALDRIQLVLDLKRLCNAQRVKPAHVLNFLRCYQAEDDWSVLEVVCSLLAHFYAFIDESDTELRAKFQQFARSLIETPFKRCGWDPVDDETPHCSACRPLILGLLCSVCEDAAVKSEAFRRFQVWVKSGDGVIQLIL</sequence>
<dbReference type="GO" id="GO:0016020">
    <property type="term" value="C:membrane"/>
    <property type="evidence" value="ECO:0007669"/>
    <property type="project" value="TreeGrafter"/>
</dbReference>
<dbReference type="InterPro" id="IPR027268">
    <property type="entry name" value="Peptidase_M4/M1_CTD_sf"/>
</dbReference>
<dbReference type="SUPFAM" id="SSF63737">
    <property type="entry name" value="Leukotriene A4 hydrolase N-terminal domain"/>
    <property type="match status" value="1"/>
</dbReference>
<dbReference type="GO" id="GO:0070006">
    <property type="term" value="F:metalloaminopeptidase activity"/>
    <property type="evidence" value="ECO:0007669"/>
    <property type="project" value="TreeGrafter"/>
</dbReference>
<dbReference type="GeneID" id="24919450"/>
<dbReference type="Gene3D" id="2.60.40.1910">
    <property type="match status" value="1"/>
</dbReference>
<dbReference type="InterPro" id="IPR014782">
    <property type="entry name" value="Peptidase_M1_dom"/>
</dbReference>
<protein>
    <recommendedName>
        <fullName evidence="16">Aminopeptidase</fullName>
    </recommendedName>
</protein>
<evidence type="ECO:0000256" key="3">
    <source>
        <dbReference type="ARBA" id="ARBA00022670"/>
    </source>
</evidence>
<feature type="binding site" evidence="9">
    <location>
        <position position="197"/>
    </location>
    <ligand>
        <name>Zn(2+)</name>
        <dbReference type="ChEBI" id="CHEBI:29105"/>
        <note>catalytic</note>
    </ligand>
</feature>
<accession>D8M2B3</accession>
<keyword evidence="3" id="KW-0645">Protease</keyword>
<proteinExistence type="inferred from homology"/>
<dbReference type="InterPro" id="IPR050344">
    <property type="entry name" value="Peptidase_M1_aminopeptidases"/>
</dbReference>
<feature type="binding site" evidence="9">
    <location>
        <position position="201"/>
    </location>
    <ligand>
        <name>Zn(2+)</name>
        <dbReference type="ChEBI" id="CHEBI:29105"/>
        <note>catalytic</note>
    </ligand>
</feature>
<evidence type="ECO:0000259" key="13">
    <source>
        <dbReference type="Pfam" id="PF17900"/>
    </source>
</evidence>
<dbReference type="OrthoDB" id="10031169at2759"/>
<keyword evidence="4 9" id="KW-0479">Metal-binding</keyword>
<feature type="binding site" evidence="9">
    <location>
        <position position="231"/>
    </location>
    <ligand>
        <name>Zn(2+)</name>
        <dbReference type="ChEBI" id="CHEBI:29105"/>
        <note>catalytic</note>
    </ligand>
</feature>
<dbReference type="Gene3D" id="1.10.3480.20">
    <property type="match status" value="1"/>
</dbReference>
<dbReference type="InterPro" id="IPR045357">
    <property type="entry name" value="Aminopeptidase_N-like_N"/>
</dbReference>
<dbReference type="Pfam" id="PF01433">
    <property type="entry name" value="Peptidase_M1"/>
    <property type="match status" value="1"/>
</dbReference>
<evidence type="ECO:0000259" key="12">
    <source>
        <dbReference type="Pfam" id="PF11838"/>
    </source>
</evidence>
<evidence type="ECO:0000256" key="5">
    <source>
        <dbReference type="ARBA" id="ARBA00022801"/>
    </source>
</evidence>
<comment type="similarity">
    <text evidence="1">Belongs to the peptidase M1 family.</text>
</comment>
<evidence type="ECO:0000256" key="2">
    <source>
        <dbReference type="ARBA" id="ARBA00022438"/>
    </source>
</evidence>
<dbReference type="MEROPS" id="M01.A24"/>
<dbReference type="CDD" id="cd09601">
    <property type="entry name" value="M1_APN-Q_like"/>
    <property type="match status" value="1"/>
</dbReference>
<evidence type="ECO:0000256" key="7">
    <source>
        <dbReference type="ARBA" id="ARBA00023049"/>
    </source>
</evidence>
<keyword evidence="2" id="KW-0031">Aminopeptidase</keyword>
<feature type="active site" description="Proton acceptor" evidence="8">
    <location>
        <position position="198"/>
    </location>
</feature>
<dbReference type="InterPro" id="IPR001930">
    <property type="entry name" value="Peptidase_M1"/>
</dbReference>
<dbReference type="PRINTS" id="PR00756">
    <property type="entry name" value="ALADIPTASE"/>
</dbReference>
<evidence type="ECO:0000256" key="1">
    <source>
        <dbReference type="ARBA" id="ARBA00010136"/>
    </source>
</evidence>
<feature type="domain" description="Peptidase M1 membrane alanine aminopeptidase" evidence="11">
    <location>
        <begin position="125"/>
        <end position="353"/>
    </location>
</feature>
<comment type="cofactor">
    <cofactor evidence="9">
        <name>Zn(2+)</name>
        <dbReference type="ChEBI" id="CHEBI:29105"/>
    </cofactor>
    <text evidence="9">Binds 1 zinc ion per subunit.</text>
</comment>
<evidence type="ECO:0000256" key="4">
    <source>
        <dbReference type="ARBA" id="ARBA00022723"/>
    </source>
</evidence>
<evidence type="ECO:0000256" key="8">
    <source>
        <dbReference type="PIRSR" id="PIRSR634016-1"/>
    </source>
</evidence>
<feature type="domain" description="Aminopeptidase N-like N-terminal" evidence="13">
    <location>
        <begin position="1"/>
        <end position="90"/>
    </location>
</feature>
<evidence type="ECO:0008006" key="16">
    <source>
        <dbReference type="Google" id="ProtNLM"/>
    </source>
</evidence>
<dbReference type="Pfam" id="PF11838">
    <property type="entry name" value="ERAP1_C"/>
    <property type="match status" value="1"/>
</dbReference>
<dbReference type="GO" id="GO:0008270">
    <property type="term" value="F:zinc ion binding"/>
    <property type="evidence" value="ECO:0007669"/>
    <property type="project" value="InterPro"/>
</dbReference>
<dbReference type="OMA" id="NGVCIRN"/>
<reference evidence="14" key="1">
    <citation type="submission" date="2010-02" db="EMBL/GenBank/DDBJ databases">
        <title>Sequencing and annotation of the Blastocystis hominis genome.</title>
        <authorList>
            <person name="Wincker P."/>
        </authorList>
    </citation>
    <scope>NUCLEOTIDE SEQUENCE</scope>
    <source>
        <strain evidence="14">Singapore isolate B</strain>
    </source>
</reference>
<dbReference type="PANTHER" id="PTHR11533:SF174">
    <property type="entry name" value="PUROMYCIN-SENSITIVE AMINOPEPTIDASE-RELATED"/>
    <property type="match status" value="1"/>
</dbReference>
<dbReference type="InterPro" id="IPR034016">
    <property type="entry name" value="M1_APN-typ"/>
</dbReference>